<protein>
    <submittedName>
        <fullName evidence="2">PadR family transcriptional regulator</fullName>
    </submittedName>
</protein>
<feature type="domain" description="Transcription regulator PadR N-terminal" evidence="1">
    <location>
        <begin position="45"/>
        <end position="114"/>
    </location>
</feature>
<sequence length="148" mass="16069">MGAGLDDQGETTCCEHSNNLSMTSDRLDIGGWKAQLRKGAAEFAVLSLLARKEMYGIELLDALSGAQGLGISDGTIYPLLKRLQLEGRIHARWQPSVTGPPRKYYNLTAEGKLAVSAMSQAWIEFRSQLDRLAGQAGELNASDRDLSS</sequence>
<dbReference type="PANTHER" id="PTHR33169">
    <property type="entry name" value="PADR-FAMILY TRANSCRIPTIONAL REGULATOR"/>
    <property type="match status" value="1"/>
</dbReference>
<evidence type="ECO:0000259" key="1">
    <source>
        <dbReference type="Pfam" id="PF03551"/>
    </source>
</evidence>
<proteinExistence type="predicted"/>
<organism evidence="2 3">
    <name type="scientific">Glycocaulis abyssi</name>
    <dbReference type="NCBI Taxonomy" id="1433403"/>
    <lineage>
        <taxon>Bacteria</taxon>
        <taxon>Pseudomonadati</taxon>
        <taxon>Pseudomonadota</taxon>
        <taxon>Alphaproteobacteria</taxon>
        <taxon>Maricaulales</taxon>
        <taxon>Maricaulaceae</taxon>
        <taxon>Glycocaulis</taxon>
    </lineage>
</organism>
<dbReference type="Proteomes" id="UP001596024">
    <property type="component" value="Unassembled WGS sequence"/>
</dbReference>
<dbReference type="EMBL" id="JBHSGQ010000002">
    <property type="protein sequence ID" value="MFC4724566.1"/>
    <property type="molecule type" value="Genomic_DNA"/>
</dbReference>
<accession>A0ABV9N9L6</accession>
<dbReference type="InterPro" id="IPR036388">
    <property type="entry name" value="WH-like_DNA-bd_sf"/>
</dbReference>
<dbReference type="SUPFAM" id="SSF46785">
    <property type="entry name" value="Winged helix' DNA-binding domain"/>
    <property type="match status" value="1"/>
</dbReference>
<dbReference type="Pfam" id="PF03551">
    <property type="entry name" value="PadR"/>
    <property type="match status" value="1"/>
</dbReference>
<evidence type="ECO:0000313" key="3">
    <source>
        <dbReference type="Proteomes" id="UP001596024"/>
    </source>
</evidence>
<keyword evidence="3" id="KW-1185">Reference proteome</keyword>
<reference evidence="3" key="1">
    <citation type="journal article" date="2019" name="Int. J. Syst. Evol. Microbiol.">
        <title>The Global Catalogue of Microorganisms (GCM) 10K type strain sequencing project: providing services to taxonomists for standard genome sequencing and annotation.</title>
        <authorList>
            <consortium name="The Broad Institute Genomics Platform"/>
            <consortium name="The Broad Institute Genome Sequencing Center for Infectious Disease"/>
            <person name="Wu L."/>
            <person name="Ma J."/>
        </authorList>
    </citation>
    <scope>NUCLEOTIDE SEQUENCE [LARGE SCALE GENOMIC DNA]</scope>
    <source>
        <strain evidence="3">CCUG 62981</strain>
    </source>
</reference>
<comment type="caution">
    <text evidence="2">The sequence shown here is derived from an EMBL/GenBank/DDBJ whole genome shotgun (WGS) entry which is preliminary data.</text>
</comment>
<name>A0ABV9N9L6_9PROT</name>
<dbReference type="Gene3D" id="1.10.10.10">
    <property type="entry name" value="Winged helix-like DNA-binding domain superfamily/Winged helix DNA-binding domain"/>
    <property type="match status" value="1"/>
</dbReference>
<dbReference type="InterPro" id="IPR052509">
    <property type="entry name" value="Metal_resp_DNA-bind_regulator"/>
</dbReference>
<dbReference type="InterPro" id="IPR005149">
    <property type="entry name" value="Tscrpt_reg_PadR_N"/>
</dbReference>
<gene>
    <name evidence="2" type="ORF">ACFPB0_04615</name>
</gene>
<dbReference type="RefSeq" id="WP_382436308.1">
    <property type="nucleotide sequence ID" value="NZ_JBHSGQ010000002.1"/>
</dbReference>
<dbReference type="PANTHER" id="PTHR33169:SF14">
    <property type="entry name" value="TRANSCRIPTIONAL REGULATOR RV3488"/>
    <property type="match status" value="1"/>
</dbReference>
<dbReference type="InterPro" id="IPR036390">
    <property type="entry name" value="WH_DNA-bd_sf"/>
</dbReference>
<evidence type="ECO:0000313" key="2">
    <source>
        <dbReference type="EMBL" id="MFC4724566.1"/>
    </source>
</evidence>